<keyword evidence="10" id="KW-1185">Reference proteome</keyword>
<dbReference type="GO" id="GO:0004497">
    <property type="term" value="F:monooxygenase activity"/>
    <property type="evidence" value="ECO:0007669"/>
    <property type="project" value="UniProtKB-KW"/>
</dbReference>
<evidence type="ECO:0000256" key="8">
    <source>
        <dbReference type="RuleBase" id="RU000461"/>
    </source>
</evidence>
<dbReference type="GO" id="GO:0016705">
    <property type="term" value="F:oxidoreductase activity, acting on paired donors, with incorporation or reduction of molecular oxygen"/>
    <property type="evidence" value="ECO:0007669"/>
    <property type="project" value="InterPro"/>
</dbReference>
<dbReference type="AlphaFoldDB" id="A0A8H7ERF7"/>
<evidence type="ECO:0000256" key="5">
    <source>
        <dbReference type="ARBA" id="ARBA00023004"/>
    </source>
</evidence>
<accession>A0A8H7ERF7</accession>
<evidence type="ECO:0000313" key="10">
    <source>
        <dbReference type="Proteomes" id="UP000605846"/>
    </source>
</evidence>
<dbReference type="SUPFAM" id="SSF48264">
    <property type="entry name" value="Cytochrome P450"/>
    <property type="match status" value="1"/>
</dbReference>
<dbReference type="GO" id="GO:0020037">
    <property type="term" value="F:heme binding"/>
    <property type="evidence" value="ECO:0007669"/>
    <property type="project" value="InterPro"/>
</dbReference>
<evidence type="ECO:0000256" key="3">
    <source>
        <dbReference type="ARBA" id="ARBA00022723"/>
    </source>
</evidence>
<reference evidence="9" key="1">
    <citation type="submission" date="2020-01" db="EMBL/GenBank/DDBJ databases">
        <title>Genome Sequencing of Three Apophysomyces-Like Fungal Strains Confirms a Novel Fungal Genus in the Mucoromycota with divergent Burkholderia-like Endosymbiotic Bacteria.</title>
        <authorList>
            <person name="Stajich J.E."/>
            <person name="Macias A.M."/>
            <person name="Carter-House D."/>
            <person name="Lovett B."/>
            <person name="Kasson L.R."/>
            <person name="Berry K."/>
            <person name="Grigoriev I."/>
            <person name="Chang Y."/>
            <person name="Spatafora J."/>
            <person name="Kasson M.T."/>
        </authorList>
    </citation>
    <scope>NUCLEOTIDE SEQUENCE</scope>
    <source>
        <strain evidence="9">NRRL A-21654</strain>
    </source>
</reference>
<dbReference type="PANTHER" id="PTHR24291:SF50">
    <property type="entry name" value="BIFUNCTIONAL ALBAFLAVENONE MONOOXYGENASE_TERPENE SYNTHASE"/>
    <property type="match status" value="1"/>
</dbReference>
<comment type="similarity">
    <text evidence="1 8">Belongs to the cytochrome P450 family.</text>
</comment>
<keyword evidence="4 8" id="KW-0560">Oxidoreductase</keyword>
<sequence length="472" mass="54354">MVASAAGLTLFYLLYDRITRPPRSLRHIPRIGYFSYMKALLQKVPNPLFSEKLILPLLEKKDSNGIYLRPAPFGWTVCLTNPQAITQLLLRVDAFPKVDVVSGREGTLGVRFVRGPNLFFLNGARWKKQRKITNPAFRRSMPVHAFGVLAQKLIKEMDRTDLVVNIVDLMALFALDSLGKAGFDFEFNAIENPNNEWVALYHSVMRGHTDAMFNFFPILDRKFLWLFPKRQKIHRDLTRFLEMLDDMIHRKRQTIEQGRTNSSLNENEKDLLTLLIEGEQHGDGVLTDEELKDVQEKARNEALKILGNDPVDIVPTVEETRRLEYIEMVIKETLRIYTPASITTTRIATRDGDLDGTFIPKGSLVIVDMYNFHRSPDLWEDPERFDPDRFASGVEGDKRSGNGNNWIPFGSGGRQCIGMNFSLAEQRVLIPMLLRKYTWTLPEDSMHKECLLTNTLGVLTAEKLYIEFKRRY</sequence>
<dbReference type="PROSITE" id="PS00086">
    <property type="entry name" value="CYTOCHROME_P450"/>
    <property type="match status" value="1"/>
</dbReference>
<evidence type="ECO:0000256" key="7">
    <source>
        <dbReference type="PIRSR" id="PIRSR602401-1"/>
    </source>
</evidence>
<evidence type="ECO:0000256" key="2">
    <source>
        <dbReference type="ARBA" id="ARBA00022617"/>
    </source>
</evidence>
<comment type="caution">
    <text evidence="9">The sequence shown here is derived from an EMBL/GenBank/DDBJ whole genome shotgun (WGS) entry which is preliminary data.</text>
</comment>
<dbReference type="PANTHER" id="PTHR24291">
    <property type="entry name" value="CYTOCHROME P450 FAMILY 4"/>
    <property type="match status" value="1"/>
</dbReference>
<evidence type="ECO:0000256" key="1">
    <source>
        <dbReference type="ARBA" id="ARBA00010617"/>
    </source>
</evidence>
<dbReference type="GO" id="GO:0005506">
    <property type="term" value="F:iron ion binding"/>
    <property type="evidence" value="ECO:0007669"/>
    <property type="project" value="InterPro"/>
</dbReference>
<feature type="binding site" description="axial binding residue" evidence="7">
    <location>
        <position position="416"/>
    </location>
    <ligand>
        <name>heme</name>
        <dbReference type="ChEBI" id="CHEBI:30413"/>
    </ligand>
    <ligandPart>
        <name>Fe</name>
        <dbReference type="ChEBI" id="CHEBI:18248"/>
    </ligandPart>
</feature>
<dbReference type="InterPro" id="IPR036396">
    <property type="entry name" value="Cyt_P450_sf"/>
</dbReference>
<keyword evidence="5 7" id="KW-0408">Iron</keyword>
<evidence type="ECO:0000256" key="6">
    <source>
        <dbReference type="ARBA" id="ARBA00023033"/>
    </source>
</evidence>
<proteinExistence type="inferred from homology"/>
<dbReference type="InterPro" id="IPR017972">
    <property type="entry name" value="Cyt_P450_CS"/>
</dbReference>
<dbReference type="PRINTS" id="PR00463">
    <property type="entry name" value="EP450I"/>
</dbReference>
<dbReference type="InterPro" id="IPR050196">
    <property type="entry name" value="Cytochrome_P450_Monoox"/>
</dbReference>
<comment type="cofactor">
    <cofactor evidence="7">
        <name>heme</name>
        <dbReference type="ChEBI" id="CHEBI:30413"/>
    </cofactor>
</comment>
<gene>
    <name evidence="9" type="primary">DIT2_3</name>
    <name evidence="9" type="ORF">EC973_004206</name>
</gene>
<protein>
    <submittedName>
        <fullName evidence="9">Cytochrome P450-dit2</fullName>
    </submittedName>
</protein>
<dbReference type="OrthoDB" id="1470350at2759"/>
<dbReference type="InterPro" id="IPR002401">
    <property type="entry name" value="Cyt_P450_E_grp-I"/>
</dbReference>
<keyword evidence="6 8" id="KW-0503">Monooxygenase</keyword>
<dbReference type="InterPro" id="IPR001128">
    <property type="entry name" value="Cyt_P450"/>
</dbReference>
<dbReference type="Gene3D" id="1.10.630.10">
    <property type="entry name" value="Cytochrome P450"/>
    <property type="match status" value="2"/>
</dbReference>
<dbReference type="EMBL" id="JABAYA010000024">
    <property type="protein sequence ID" value="KAF7729532.1"/>
    <property type="molecule type" value="Genomic_DNA"/>
</dbReference>
<evidence type="ECO:0000313" key="9">
    <source>
        <dbReference type="EMBL" id="KAF7729532.1"/>
    </source>
</evidence>
<keyword evidence="3 7" id="KW-0479">Metal-binding</keyword>
<dbReference type="Pfam" id="PF00067">
    <property type="entry name" value="p450"/>
    <property type="match status" value="1"/>
</dbReference>
<name>A0A8H7ERF7_9FUNG</name>
<dbReference type="Proteomes" id="UP000605846">
    <property type="component" value="Unassembled WGS sequence"/>
</dbReference>
<organism evidence="9 10">
    <name type="scientific">Apophysomyces ossiformis</name>
    <dbReference type="NCBI Taxonomy" id="679940"/>
    <lineage>
        <taxon>Eukaryota</taxon>
        <taxon>Fungi</taxon>
        <taxon>Fungi incertae sedis</taxon>
        <taxon>Mucoromycota</taxon>
        <taxon>Mucoromycotina</taxon>
        <taxon>Mucoromycetes</taxon>
        <taxon>Mucorales</taxon>
        <taxon>Mucorineae</taxon>
        <taxon>Mucoraceae</taxon>
        <taxon>Apophysomyces</taxon>
    </lineage>
</organism>
<evidence type="ECO:0000256" key="4">
    <source>
        <dbReference type="ARBA" id="ARBA00023002"/>
    </source>
</evidence>
<keyword evidence="2 7" id="KW-0349">Heme</keyword>